<evidence type="ECO:0000259" key="2">
    <source>
        <dbReference type="Pfam" id="PF13750"/>
    </source>
</evidence>
<feature type="domain" description="Biofilm-associated protein BapA-like prefix-like" evidence="4">
    <location>
        <begin position="9"/>
        <end position="126"/>
    </location>
</feature>
<evidence type="ECO:0000313" key="5">
    <source>
        <dbReference type="EMBL" id="RKF70141.1"/>
    </source>
</evidence>
<feature type="domain" description="Bacterial Ig-like" evidence="3">
    <location>
        <begin position="972"/>
        <end position="1043"/>
    </location>
</feature>
<dbReference type="GeneID" id="302710687"/>
<feature type="domain" description="Bacterial Ig-like" evidence="3">
    <location>
        <begin position="1159"/>
        <end position="1247"/>
    </location>
</feature>
<dbReference type="Gene3D" id="2.60.40.10">
    <property type="entry name" value="Immunoglobulins"/>
    <property type="match status" value="41"/>
</dbReference>
<dbReference type="Pfam" id="PF19077">
    <property type="entry name" value="Big_13"/>
    <property type="match status" value="9"/>
</dbReference>
<name>A0ABX9PYK0_9GAMM</name>
<feature type="domain" description="Bacterial Ig-like" evidence="3">
    <location>
        <begin position="1879"/>
        <end position="1950"/>
    </location>
</feature>
<proteinExistence type="predicted"/>
<evidence type="ECO:0000259" key="3">
    <source>
        <dbReference type="Pfam" id="PF19077"/>
    </source>
</evidence>
<keyword evidence="6" id="KW-1185">Reference proteome</keyword>
<feature type="domain" description="Bacterial Ig-like" evidence="3">
    <location>
        <begin position="1481"/>
        <end position="1550"/>
    </location>
</feature>
<feature type="domain" description="Bacterial Ig-like" evidence="3">
    <location>
        <begin position="2707"/>
        <end position="2770"/>
    </location>
</feature>
<feature type="domain" description="Bacterial Ig-like" evidence="3">
    <location>
        <begin position="2089"/>
        <end position="2154"/>
    </location>
</feature>
<dbReference type="NCBIfam" id="NF033510">
    <property type="entry name" value="Ca_tandemer"/>
    <property type="match status" value="41"/>
</dbReference>
<feature type="domain" description="Bacterial Ig-like" evidence="3">
    <location>
        <begin position="356"/>
        <end position="428"/>
    </location>
</feature>
<protein>
    <submittedName>
        <fullName evidence="5">Ig-like domain repeat protein</fullName>
    </submittedName>
</protein>
<dbReference type="NCBIfam" id="NF012196">
    <property type="entry name" value="Ig_like_ice"/>
    <property type="match status" value="9"/>
</dbReference>
<dbReference type="NCBIfam" id="NF033677">
    <property type="entry name" value="biofilm_BapA_N"/>
    <property type="match status" value="1"/>
</dbReference>
<comment type="caution">
    <text evidence="5">The sequence shown here is derived from an EMBL/GenBank/DDBJ whole genome shotgun (WGS) entry which is preliminary data.</text>
</comment>
<evidence type="ECO:0000259" key="4">
    <source>
        <dbReference type="Pfam" id="PF22783"/>
    </source>
</evidence>
<feature type="domain" description="Ig-like" evidence="2">
    <location>
        <begin position="2333"/>
        <end position="2461"/>
    </location>
</feature>
<dbReference type="Pfam" id="PF13750">
    <property type="entry name" value="Big_3_3"/>
    <property type="match status" value="1"/>
</dbReference>
<evidence type="ECO:0000256" key="1">
    <source>
        <dbReference type="SAM" id="MobiDB-lite"/>
    </source>
</evidence>
<organism evidence="5 6">
    <name type="scientific">Rahnella variigena</name>
    <dbReference type="NCBI Taxonomy" id="574964"/>
    <lineage>
        <taxon>Bacteria</taxon>
        <taxon>Pseudomonadati</taxon>
        <taxon>Pseudomonadota</taxon>
        <taxon>Gammaproteobacteria</taxon>
        <taxon>Enterobacterales</taxon>
        <taxon>Yersiniaceae</taxon>
        <taxon>Rahnella</taxon>
    </lineage>
</organism>
<gene>
    <name evidence="5" type="ORF">CKQ54_17915</name>
</gene>
<sequence length="4641" mass="457659">MAQNGSVVIDILSRTNGAVVSQVSNASQDVTLNQISIVRVHATRDAVTSYERVGNDLVIHMKDGRTVRYHSFFDTDGKGHHSELIFDDGVHPIEHAAFVDTGATAAAVPIVPAYETIPDVGALVIDSSNFDPAVLGAVLGVLALGAGIAIAAGGGGGGGGGSSSNNGGSDGGGNTGGGNTGGGNTGGGNTGGGNTGGGNTGGGNTGGGNTGGGNTGGGDTGGGNTGGGTVGGAAPTLTLAAFANENIVNQSAVQSTQTFSGSSTNAAAGSTIVLTINGKTFTTTVDGSGNWNVPLSASELQTLADGTYVISVTLTNTSGETVTKSVTVVVDTTPPTLTVDPIDGDNVIDANEHQQPLTLTGTASVSEAGRSVDVVLNGVHYSATVGADGVWSVTIPANVVSALAEGNYTLTASLTDAAGNSTSTPESFVISDSAGVLTVNPISGDGQLNASEAQSALVITGTTSNVPVGTPITVTVGSTVYSTTTTAGGGWSLTLSPADLQALTDGSTTVTVSMVDSQGNTISQTTDLIVAIHGVPPTLDPAFGGDNTLDASESTTSQTLTGHTGLTGEGQTVTVTIGGQQITGTVAPDGTFTVTVPPSVLGTLPQGSNNIVVTVTDPAGNHNTITTPVSVDTIAPTLTVNPLEGDGYISVAEAASQMTLTGTASVSEAGRPVVVTINGVDYTGAIVQPDGSWSVNIPAGSLSNLSQDVTVTATLTDAAGNATTNTSTIHVASDPTLPPLITVNTFASDNIVDGAERQTAQTLSGTTTRVEAGQIVSITLNGHTYSATVGASGNWSVIVPAADMIVLANGPQTITATVSDKAGNEAAPGTDTFNVDTAQEGIAIDPVTGDNVINAVETADGILITGTTLGALPLGMVTVTIGTPGSPNFLTFSTNILADGRWSLAINSADLQGLDPTTQLLTATVLSADGVTPLNNSISVGLDNQAPVPTLNTPFGDGYLNIAEAATAETLSGTTGKAGDGQTVTVTIGGHTYNATVDGAGVWSVSLTSADLQALPPGNNAIVVNVTDRAGNTATLNGTATVDLTAPTLTINPVSGDGYINNAEAAADIAVTGTASISEAGNSVTVTINGQPYTGIVAANGQWTVTVPAGALTGVADGQYPVTVQLADAAGNSTTITSNVQLAADPASAPTITLNAFAGDNILDGAEQQTAQTLSGTTTHVEAGQVVNITLNSVVYNATVQADGSWSVSIPSSALGALTNGTLQIDVAVLDKAGNQATGSESFTVDNTLSGLSVDPVTGDNQLNAQEAAAGVTISGTSANVPVNGVVTIILNGKTYTATVGVGGGWSAQVSAADLATLSDGEHTITVSATDAVGQTVTGSDVLNVIINNLPNATLDTPFGDSILNAAEAGVSQTLTGNTGVSGSGQTAVVTFGGQGYTAVVAADGSFSVSVPSSVLTALGQGPTAVQVAVTDAAGNTSNISVPVSVDTVAPVVTITTPVAGDGTINAAEAGAIIPVSGTTGAGEAGDTVTLSLGGHTYTGTVAAGGGWTVNIPADALANVANGTYTLTATVTDAAGNAGTATAPVTVTADPTLLPTIAIDLFAGDGTLDGAERTNPQTVSGTTTHVEAGQIVTVTIGGIDYQATVLASGAWSVSVPAATLQTLLDGTATIEVSVTDIAGNPAVNSEDFTVNSALGGVTINPITGDNKIDATEAGTGFDISGKTVNVPEGTAVTVQLGTVTYTTQTDADGNWTVNVPSTDVVNLADGTSHVIVTTVTTDLGQVTTTQDLGIYTTLPVPTLNPPFGDGQLGTDEAAATQTLTGSTGLTGDGQTVTVVIDGNTLTGTVATDGTWTVTVPAGTLTGSAEGPTPVVVNVTDAAGNTGTTTGSVNVDFTSPTLTLNPVATDNVINAQEVAGVIELSGTADVADAGQIVTLQFNGQTYQATVQGDGSWSTNVPAGALAGLADGSYTLTATLADLAGNTTTVPETFTVVAANPPVPTIDTPFGDTFLNQREADTDQTLTGTTGVTGAGQSVVVNIGGVDHTATVDAAGIWTVNISAADLQLITEGPQNIVVTATDSAGNTGTANSAITVDYTLPTLSFDPVASDDIINAAETLQPVVISGTSDIPDAGQTVSVVLSFNNVTYTAVVQPDGTWSFTLPSSVVQALADTTYTLSATITDAAGNTTTGDHTFTVDAAAADLPTLTITAVSEDDYINAAEKGADIPITGTSTNLEVGQTVVVSFNGKNYNALVGANGDWTATVPLADLATLSDGPITVTATSADLAGNPASASHNATVIAQPGDLPTLSINAISGDDYINIIEHNQGMTVSGTSTHVPVGGTVTVVITGEAYTATYTATVQADGSWSFPMTAAQVQAMPAGNNTFTATADDVAQNVATATHDVAVDTTAPILTVTVDTGGDDIINLAEAALGIPVSGTTDPNLTVTVTLNGKDYTTIADGTGVWSLTIPGVDVQAITTDGTKTIGVSVTDPAGNNLTTSADFTLSSHALPTLTIGVIAGDGILNITEAANGFNLSGSSSGLAPGTVVQVTVPGLADPISGTVNPDGLGWTAIVAPNLLSGLTTGIVQVTVTAEDVAGNPASSSASLDIELSALLLPTINTPFVDGVLNATEAAGNQLITGTTGITGAGQTVLVTVDGTPVLATVANDGTWTATVPSGVLQGLADATHTISVTATDSAGNTSAAGTLDFTSVTQVLPVAGINVPFGDGILNLDEATAGGSITGTTGITSPGQTVTVVINGNAVPVVVDSAAGTWTVTLTPAQLLGLQDGTWPVVVTVTDSAGNTSPLTASVDVRINNIPQPTIDLPFGDGTLNIEESAAVGGQTLTGSTGVTGAGQTVSVAIAGMTGSPFAAAVDPDTGNWTLNLTPAQLATLGLATAQHDITVTATDSVGNHNDTTISFTSHLSGPVPVINEPFLDGSLNIAEAAGVNVITGNTGITGDNQNVKLTIDVGGTTYTATVDPTTGDWAVSLPAGVLSSLGSGTHDINVTVTDAAGNTTPATLAFTSYLTVPDVTINTPFGDGYLSAAEAATAQTITGTTGLTGAGQTVVVTIGGLTIPGVTVDANGNWTAPLSTSEIADLPQGAQQISVTVTDAGGNTGSASADVGIAVTQLPTVAVTSFAGAGFDLTYAESQSTQTITGTTVNVQAGQQVTVSVGGISHQATVLGDGTWSATFTPAELATLDSADTITASVNDLAGNTANLPLPQAITVNLTPPTFAITIDPVTGDNIINVADGNPANITVSGKSINVPDGTLVNITVGGVPHLATVTGGTWSVSVAAAEFVNGTTTNVTASTLIPATSATQGVLVDTTAPTVTINAFTGDDVLNSTESKSAQVITGTADTGDVGRVVAVTLNGKTYNGTVQTGGTWSVSVPAADLQALPQGNGATNVISATLTDAAGNVGTAVPHTVTVDTTAPLLALDVVAGNNVINLAESLLNVLVGGTSSGADGQTVNVTLGGASIGTAVIQPGGAWSLNLTPAQLLLLNDGTLTLAATVTDQAGNTTSVSTGLDIFFNKLLDLNVASGLGLTDGFLNLAESQVAQTISGTAIGAGVGSVISTVIDGTPLSAVVGANGVWSMTIPAAVLGALTDGAQVIDLTLTDAAGNTKVEALNLDVLKTLPVLGNLDPLFGGNGLLNAAESLLAQTIGGVATAVDGTQVTVTLGGKTYNTTVTAGTWNIQIQPGDLGALLDGNLNLGITLTDPAGNTSSTTIPVGIAIHNLPQVVLNTVFGDGVLNIADLLVNQTISGTVSNVAAGTAIAVQVGTQTINGVVDATGHFLVTVPPSVLGLLSGTTAAVSVTVADAAGNVGSAVANAVLDLVQPVINLTSVLGDGLLNAADALTTQVIGGTVGGVAAGTQVQVTLGGKTFLGATDGTGAFSITLQPGDLKALGDGTFPVVVSVTDAGGNTSTSSSTLTSIINAVPKIVLDPVFGADGILNAAEALLTQTISGTVTNGHVGETVNINVGGGLINLTATVGSDGKFSASLTPLQLAGLLDGNLTIVTSVTDEVGNTASNTVGLNVGIHNLPSIVLNPVFGDGVLNVVDLLTGQTISGIATNVAQGTQVQISLNGKNYLANVGVGGVFSVTVPVTDLGAILNGTQSVVASLVDGSGNTASVTNLLSVVAQSLPTITLNPLFGDGLLNAADALLTQTISGTTTNAQGSTVTLNVGGNTLTALVKADGTFSVAVPQLTLASLLDGTLNVGASITNAAGHSTSGSATATVGIHVLPTLSLGSLFGGDGYLNAAEAGANTNITGTSNLLNGTVSVSIGGVTHTGTITNGAWSVPFTSAELKGLADGSTQVSVSVADLVGNTAIISNPLSVLTHALPLAALNPLLGLTLGVVGGILGGQGLTLSGTSRNIAQGGLVSVTLLGNTLAGTVQADGTWTVKLTSALLSSYGLVGLLNALLGAVVELKAVDAAGNGFDAHVGLTVGSTLPADANVAQVQSLSVDDTHTLAAVHTTDTSTTTDTSVTHAASTLTDPLVTADTSASTTTTHDTTTADTTAHADTAFSIGGITIDLTATDGVAIGGAGDDTISVHTLDFSQIDGGTGVDTLLLAGTNQHLDLTVLGLKVEHIDIFDLGNSGTNSISLNLHEALNVKDNPTDEVIIKGGEGSLVNLQMGTDGAWNETGQRTVDGLTFDVYHNASMDTSNTLGDVLVQHGLHVQQS</sequence>
<accession>A0ABX9PYK0</accession>
<dbReference type="EMBL" id="NSDJ01000001">
    <property type="protein sequence ID" value="RKF70141.1"/>
    <property type="molecule type" value="Genomic_DNA"/>
</dbReference>
<evidence type="ECO:0000313" key="6">
    <source>
        <dbReference type="Proteomes" id="UP000284853"/>
    </source>
</evidence>
<dbReference type="InterPro" id="IPR044016">
    <property type="entry name" value="Big_13"/>
</dbReference>
<dbReference type="RefSeq" id="WP_120349686.1">
    <property type="nucleotide sequence ID" value="NZ_NSDJ01000001.1"/>
</dbReference>
<feature type="domain" description="Bacterial Ig-like" evidence="3">
    <location>
        <begin position="1077"/>
        <end position="1138"/>
    </location>
</feature>
<reference evidence="5 6" key="1">
    <citation type="submission" date="2017-08" db="EMBL/GenBank/DDBJ databases">
        <title>Comparative genomics of bacteria isolated from necrotic lesions of AOD affected trees.</title>
        <authorList>
            <person name="Doonan J."/>
            <person name="Denman S."/>
            <person name="Mcdonald J.E."/>
        </authorList>
    </citation>
    <scope>NUCLEOTIDE SEQUENCE [LARGE SCALE GENOMIC DNA]</scope>
    <source>
        <strain evidence="5 6">CIP 105588</strain>
    </source>
</reference>
<dbReference type="InterPro" id="IPR049826">
    <property type="entry name" value="Ig-like_ice"/>
</dbReference>
<dbReference type="InterPro" id="IPR013783">
    <property type="entry name" value="Ig-like_fold"/>
</dbReference>
<feature type="region of interest" description="Disordered" evidence="1">
    <location>
        <begin position="155"/>
        <end position="229"/>
    </location>
</feature>
<dbReference type="Pfam" id="PF22783">
    <property type="entry name" value="BapA_N"/>
    <property type="match status" value="1"/>
</dbReference>
<dbReference type="InterPro" id="IPR022038">
    <property type="entry name" value="Ig-like_bact"/>
</dbReference>
<feature type="domain" description="Bacterial Ig-like" evidence="3">
    <location>
        <begin position="2601"/>
        <end position="2667"/>
    </location>
</feature>
<dbReference type="Proteomes" id="UP000284853">
    <property type="component" value="Unassembled WGS sequence"/>
</dbReference>
<dbReference type="InterPro" id="IPR048051">
    <property type="entry name" value="BapA-like_prefix-like"/>
</dbReference>